<evidence type="ECO:0000256" key="4">
    <source>
        <dbReference type="ARBA" id="ARBA00022884"/>
    </source>
</evidence>
<dbReference type="SUPFAM" id="SSF53178">
    <property type="entry name" value="Peptidyl-tRNA hydrolase-like"/>
    <property type="match status" value="1"/>
</dbReference>
<dbReference type="HAMAP" id="MF_00083">
    <property type="entry name" value="Pept_tRNA_hydro_bact"/>
    <property type="match status" value="1"/>
</dbReference>
<feature type="binding site" evidence="7">
    <location>
        <position position="114"/>
    </location>
    <ligand>
        <name>tRNA</name>
        <dbReference type="ChEBI" id="CHEBI:17843"/>
    </ligand>
</feature>
<dbReference type="PROSITE" id="PS01195">
    <property type="entry name" value="PEPT_TRNA_HYDROL_1"/>
    <property type="match status" value="1"/>
</dbReference>
<keyword evidence="3 7" id="KW-0378">Hydrolase</keyword>
<accession>A0A975MLY2</accession>
<dbReference type="PANTHER" id="PTHR17224">
    <property type="entry name" value="PEPTIDYL-TRNA HYDROLASE"/>
    <property type="match status" value="1"/>
</dbReference>
<dbReference type="GO" id="GO:0006515">
    <property type="term" value="P:protein quality control for misfolded or incompletely synthesized proteins"/>
    <property type="evidence" value="ECO:0007669"/>
    <property type="project" value="UniProtKB-UniRule"/>
</dbReference>
<comment type="catalytic activity">
    <reaction evidence="7 8">
        <text>an N-acyl-L-alpha-aminoacyl-tRNA + H2O = an N-acyl-L-amino acid + a tRNA + H(+)</text>
        <dbReference type="Rhea" id="RHEA:54448"/>
        <dbReference type="Rhea" id="RHEA-COMP:10123"/>
        <dbReference type="Rhea" id="RHEA-COMP:13883"/>
        <dbReference type="ChEBI" id="CHEBI:15377"/>
        <dbReference type="ChEBI" id="CHEBI:15378"/>
        <dbReference type="ChEBI" id="CHEBI:59874"/>
        <dbReference type="ChEBI" id="CHEBI:78442"/>
        <dbReference type="ChEBI" id="CHEBI:138191"/>
        <dbReference type="EC" id="3.1.1.29"/>
    </reaction>
</comment>
<evidence type="ECO:0000256" key="5">
    <source>
        <dbReference type="ARBA" id="ARBA00038063"/>
    </source>
</evidence>
<comment type="subunit">
    <text evidence="7">Monomer.</text>
</comment>
<comment type="similarity">
    <text evidence="5 7 9">Belongs to the PTH family.</text>
</comment>
<evidence type="ECO:0000256" key="2">
    <source>
        <dbReference type="ARBA" id="ARBA00022555"/>
    </source>
</evidence>
<dbReference type="EMBL" id="CP073754">
    <property type="protein sequence ID" value="QWF70298.1"/>
    <property type="molecule type" value="Genomic_DNA"/>
</dbReference>
<reference evidence="10" key="1">
    <citation type="submission" date="2021-04" db="EMBL/GenBank/DDBJ databases">
        <title>Draft genome sequence data of methanotrophic Methylovulum sp. strain S1L and Methylomonas sp. strain S2AM isolated from boreal lake water columns.</title>
        <authorList>
            <person name="Rissanen A.J."/>
            <person name="Mangayil R."/>
            <person name="Svenning M.M."/>
            <person name="Khanongnuch R."/>
        </authorList>
    </citation>
    <scope>NUCLEOTIDE SEQUENCE</scope>
    <source>
        <strain evidence="10">S2AM</strain>
    </source>
</reference>
<feature type="active site" description="Proton acceptor" evidence="7">
    <location>
        <position position="20"/>
    </location>
</feature>
<dbReference type="FunFam" id="3.40.50.1470:FF:000001">
    <property type="entry name" value="Peptidyl-tRNA hydrolase"/>
    <property type="match status" value="1"/>
</dbReference>
<feature type="site" description="Discriminates between blocked and unblocked aminoacyl-tRNA" evidence="7">
    <location>
        <position position="10"/>
    </location>
</feature>
<evidence type="ECO:0000313" key="10">
    <source>
        <dbReference type="EMBL" id="QWF70298.1"/>
    </source>
</evidence>
<evidence type="ECO:0000256" key="7">
    <source>
        <dbReference type="HAMAP-Rule" id="MF_00083"/>
    </source>
</evidence>
<feature type="binding site" evidence="7">
    <location>
        <position position="68"/>
    </location>
    <ligand>
        <name>tRNA</name>
        <dbReference type="ChEBI" id="CHEBI:17843"/>
    </ligand>
</feature>
<comment type="subcellular location">
    <subcellularLocation>
        <location evidence="7">Cytoplasm</location>
    </subcellularLocation>
</comment>
<dbReference type="EC" id="3.1.1.29" evidence="1 7"/>
<feature type="binding site" evidence="7">
    <location>
        <position position="66"/>
    </location>
    <ligand>
        <name>tRNA</name>
        <dbReference type="ChEBI" id="CHEBI:17843"/>
    </ligand>
</feature>
<comment type="function">
    <text evidence="7">Hydrolyzes ribosome-free peptidyl-tRNAs (with 1 or more amino acids incorporated), which drop off the ribosome during protein synthesis, or as a result of ribosome stalling.</text>
</comment>
<dbReference type="GO" id="GO:0004045">
    <property type="term" value="F:peptidyl-tRNA hydrolase activity"/>
    <property type="evidence" value="ECO:0007669"/>
    <property type="project" value="UniProtKB-UniRule"/>
</dbReference>
<proteinExistence type="inferred from homology"/>
<dbReference type="CDD" id="cd00462">
    <property type="entry name" value="PTH"/>
    <property type="match status" value="1"/>
</dbReference>
<sequence>MIKLVVGLGNPGHQYEKTRHNVGFIFLDELGFTYRAGWSTVSQFQGEVASCVIAGQQLILLKPQTFMNKSGGAVGKLLRYYKIKPEQMLVVHDELELAEGVCKLKRDGGHAGHNGLRDIIANIDSRDFYRLRIGIGRPQTGANIADYVLSKPSQDGLIQLENAVRFGLAHMDELLAAKLVEFNQLAQV</sequence>
<evidence type="ECO:0000256" key="9">
    <source>
        <dbReference type="RuleBase" id="RU004320"/>
    </source>
</evidence>
<dbReference type="InterPro" id="IPR036416">
    <property type="entry name" value="Pept_tRNA_hydro_sf"/>
</dbReference>
<comment type="function">
    <text evidence="7">Catalyzes the release of premature peptidyl moieties from peptidyl-tRNA molecules trapped in stalled 50S ribosomal subunits, and thus maintains levels of free tRNAs and 50S ribosomes.</text>
</comment>
<dbReference type="PANTHER" id="PTHR17224:SF1">
    <property type="entry name" value="PEPTIDYL-TRNA HYDROLASE"/>
    <property type="match status" value="1"/>
</dbReference>
<feature type="binding site" evidence="7">
    <location>
        <position position="15"/>
    </location>
    <ligand>
        <name>tRNA</name>
        <dbReference type="ChEBI" id="CHEBI:17843"/>
    </ligand>
</feature>
<dbReference type="InterPro" id="IPR018171">
    <property type="entry name" value="Pept_tRNA_hydro_CS"/>
</dbReference>
<keyword evidence="4 7" id="KW-0694">RNA-binding</keyword>
<keyword evidence="2 7" id="KW-0820">tRNA-binding</keyword>
<dbReference type="AlphaFoldDB" id="A0A975MLY2"/>
<gene>
    <name evidence="7 10" type="primary">pth</name>
    <name evidence="10" type="ORF">KEF85_13255</name>
</gene>
<keyword evidence="11" id="KW-1185">Reference proteome</keyword>
<feature type="site" description="Stabilizes the basic form of H active site to accept a proton" evidence="7">
    <location>
        <position position="93"/>
    </location>
</feature>
<keyword evidence="7" id="KW-0963">Cytoplasm</keyword>
<dbReference type="InterPro" id="IPR001328">
    <property type="entry name" value="Pept_tRNA_hydro"/>
</dbReference>
<dbReference type="NCBIfam" id="TIGR00447">
    <property type="entry name" value="pth"/>
    <property type="match status" value="1"/>
</dbReference>
<dbReference type="Gene3D" id="3.40.50.1470">
    <property type="entry name" value="Peptidyl-tRNA hydrolase"/>
    <property type="match status" value="1"/>
</dbReference>
<evidence type="ECO:0000256" key="3">
    <source>
        <dbReference type="ARBA" id="ARBA00022801"/>
    </source>
</evidence>
<evidence type="ECO:0000256" key="1">
    <source>
        <dbReference type="ARBA" id="ARBA00013260"/>
    </source>
</evidence>
<dbReference type="PROSITE" id="PS01196">
    <property type="entry name" value="PEPT_TRNA_HYDROL_2"/>
    <property type="match status" value="1"/>
</dbReference>
<dbReference type="GO" id="GO:0005737">
    <property type="term" value="C:cytoplasm"/>
    <property type="evidence" value="ECO:0007669"/>
    <property type="project" value="UniProtKB-SubCell"/>
</dbReference>
<evidence type="ECO:0000313" key="11">
    <source>
        <dbReference type="Proteomes" id="UP000676649"/>
    </source>
</evidence>
<dbReference type="Pfam" id="PF01195">
    <property type="entry name" value="Pept_tRNA_hydro"/>
    <property type="match status" value="1"/>
</dbReference>
<evidence type="ECO:0000256" key="6">
    <source>
        <dbReference type="ARBA" id="ARBA00050038"/>
    </source>
</evidence>
<dbReference type="GO" id="GO:0072344">
    <property type="term" value="P:rescue of stalled ribosome"/>
    <property type="evidence" value="ECO:0007669"/>
    <property type="project" value="UniProtKB-UniRule"/>
</dbReference>
<organism evidence="10 11">
    <name type="scientific">Methylomonas paludis</name>
    <dbReference type="NCBI Taxonomy" id="1173101"/>
    <lineage>
        <taxon>Bacteria</taxon>
        <taxon>Pseudomonadati</taxon>
        <taxon>Pseudomonadota</taxon>
        <taxon>Gammaproteobacteria</taxon>
        <taxon>Methylococcales</taxon>
        <taxon>Methylococcaceae</taxon>
        <taxon>Methylomonas</taxon>
    </lineage>
</organism>
<dbReference type="KEGG" id="mpad:KEF85_13255"/>
<name>A0A975MLY2_9GAMM</name>
<evidence type="ECO:0000256" key="8">
    <source>
        <dbReference type="RuleBase" id="RU000673"/>
    </source>
</evidence>
<dbReference type="RefSeq" id="WP_215581316.1">
    <property type="nucleotide sequence ID" value="NZ_CP073754.1"/>
</dbReference>
<dbReference type="GO" id="GO:0000049">
    <property type="term" value="F:tRNA binding"/>
    <property type="evidence" value="ECO:0007669"/>
    <property type="project" value="UniProtKB-UniRule"/>
</dbReference>
<protein>
    <recommendedName>
        <fullName evidence="6 7">Peptidyl-tRNA hydrolase</fullName>
        <shortName evidence="7">Pth</shortName>
        <ecNumber evidence="1 7">3.1.1.29</ecNumber>
    </recommendedName>
</protein>
<dbReference type="Proteomes" id="UP000676649">
    <property type="component" value="Chromosome"/>
</dbReference>